<proteinExistence type="predicted"/>
<dbReference type="SUPFAM" id="SSF51445">
    <property type="entry name" value="(Trans)glycosidases"/>
    <property type="match status" value="1"/>
</dbReference>
<name>A0A7R7EKS2_9FIRM</name>
<dbReference type="InterPro" id="IPR006047">
    <property type="entry name" value="GH13_cat_dom"/>
</dbReference>
<sequence length="645" mass="75905">MEKKIKTQKGIPLPLGVTKVDKFLNFSIALFEKECKLNIYHKEEKTPFFSIQLTNEHKLGNIYSIKVENHDLNQCEYMYEIKGKEIVDPCSILVTGREKWGDDTVTKRNVRGVIYSESFDWEGDRRLLRHYKDMIIYRLHVRGFTNHISSKVHHKGTFLGVIEKIPYLKELGINTIEIMPMYEFEEKISKKRPFDYQSKYINYQYKKNQSYIVSNKEKDSKEKESSFVKLNYWGYTDEANYFSPKVSYSYDKENSIHELKTMIKAMHQNGIEVIMEFYFAKNTNQDLIVACLRYWVLEYHIDGFKLNSDVVPLEYIKNDPLLGETKLFATSWNTNGWDGYEEAPYNRNIAEYNDGFLVDARKLLKGDEEQVEKYMYRIRQNPKKNAVINYITNTNGFTLMDLVSYDIKHNENNLENNTDGTDYNFSWNCGIEGKTRSKKVLKLRIKQIKNALVLLFFSQGTPLILAGDEFGQTQSGNNNAYCQDNNITWLNWKLTETNKEIYSFMKTLIDIRKDHPILHMEDELRVMDYISCGYPDLSYHGTQAWYPDCSNYSRILGVLLCGKYIKIDRTKEDDFFYLAINMHWENHDFDLPKLPMNREWTVLIDTSDSLSELTNQRKCNVQSRSIVVLIGKEIQSKKIISKHSD</sequence>
<dbReference type="PANTHER" id="PTHR43002">
    <property type="entry name" value="GLYCOGEN DEBRANCHING ENZYME"/>
    <property type="match status" value="1"/>
</dbReference>
<dbReference type="RefSeq" id="WP_271715491.1">
    <property type="nucleotide sequence ID" value="NZ_AP024169.1"/>
</dbReference>
<evidence type="ECO:0000313" key="3">
    <source>
        <dbReference type="Proteomes" id="UP000595897"/>
    </source>
</evidence>
<dbReference type="AlphaFoldDB" id="A0A7R7EKS2"/>
<dbReference type="EMBL" id="AP024169">
    <property type="protein sequence ID" value="BCN30257.1"/>
    <property type="molecule type" value="Genomic_DNA"/>
</dbReference>
<feature type="domain" description="Glycosyl hydrolase family 13 catalytic" evidence="1">
    <location>
        <begin position="138"/>
        <end position="512"/>
    </location>
</feature>
<keyword evidence="3" id="KW-1185">Reference proteome</keyword>
<protein>
    <submittedName>
        <fullName evidence="2">Glycogen debranching enzyme</fullName>
    </submittedName>
</protein>
<dbReference type="Proteomes" id="UP000595897">
    <property type="component" value="Chromosome"/>
</dbReference>
<evidence type="ECO:0000259" key="1">
    <source>
        <dbReference type="SMART" id="SM00642"/>
    </source>
</evidence>
<dbReference type="InterPro" id="IPR013780">
    <property type="entry name" value="Glyco_hydro_b"/>
</dbReference>
<dbReference type="Gene3D" id="2.60.40.1180">
    <property type="entry name" value="Golgi alpha-mannosidase II"/>
    <property type="match status" value="1"/>
</dbReference>
<dbReference type="Gene3D" id="2.60.40.10">
    <property type="entry name" value="Immunoglobulins"/>
    <property type="match status" value="1"/>
</dbReference>
<dbReference type="SMART" id="SM00642">
    <property type="entry name" value="Aamy"/>
    <property type="match status" value="1"/>
</dbReference>
<accession>A0A7R7EKS2</accession>
<gene>
    <name evidence="2" type="primary">pulA</name>
    <name evidence="2" type="ORF">bsdtb5_15520</name>
</gene>
<dbReference type="KEGG" id="ahb:bsdtb5_15520"/>
<dbReference type="GO" id="GO:0005975">
    <property type="term" value="P:carbohydrate metabolic process"/>
    <property type="evidence" value="ECO:0007669"/>
    <property type="project" value="InterPro"/>
</dbReference>
<dbReference type="Gene3D" id="3.20.20.80">
    <property type="entry name" value="Glycosidases"/>
    <property type="match status" value="2"/>
</dbReference>
<dbReference type="InterPro" id="IPR017853">
    <property type="entry name" value="GH"/>
</dbReference>
<reference evidence="2 3" key="1">
    <citation type="submission" date="2020-11" db="EMBL/GenBank/DDBJ databases">
        <title>Draft genome sequencing of a Lachnospiraceae strain isolated from anoxic soil subjected to BSD treatment.</title>
        <authorList>
            <person name="Uek A."/>
            <person name="Tonouchi A."/>
        </authorList>
    </citation>
    <scope>NUCLEOTIDE SEQUENCE [LARGE SCALE GENOMIC DNA]</scope>
    <source>
        <strain evidence="2 3">TB5</strain>
    </source>
</reference>
<evidence type="ECO:0000313" key="2">
    <source>
        <dbReference type="EMBL" id="BCN30257.1"/>
    </source>
</evidence>
<organism evidence="2 3">
    <name type="scientific">Anaeromicropila herbilytica</name>
    <dbReference type="NCBI Taxonomy" id="2785025"/>
    <lineage>
        <taxon>Bacteria</taxon>
        <taxon>Bacillati</taxon>
        <taxon>Bacillota</taxon>
        <taxon>Clostridia</taxon>
        <taxon>Lachnospirales</taxon>
        <taxon>Lachnospiraceae</taxon>
        <taxon>Anaeromicropila</taxon>
    </lineage>
</organism>
<dbReference type="InterPro" id="IPR013783">
    <property type="entry name" value="Ig-like_fold"/>
</dbReference>
<dbReference type="SUPFAM" id="SSF51011">
    <property type="entry name" value="Glycosyl hydrolase domain"/>
    <property type="match status" value="1"/>
</dbReference>